<dbReference type="Gene3D" id="3.10.110.10">
    <property type="entry name" value="Ubiquitin Conjugating Enzyme"/>
    <property type="match status" value="1"/>
</dbReference>
<dbReference type="GO" id="GO:0061631">
    <property type="term" value="F:ubiquitin conjugating enzyme activity"/>
    <property type="evidence" value="ECO:0007669"/>
    <property type="project" value="UniProtKB-EC"/>
</dbReference>
<feature type="domain" description="UBC core" evidence="8">
    <location>
        <begin position="5"/>
        <end position="150"/>
    </location>
</feature>
<keyword evidence="10" id="KW-1185">Reference proteome</keyword>
<dbReference type="PANTHER" id="PTHR24067">
    <property type="entry name" value="UBIQUITIN-CONJUGATING ENZYME E2"/>
    <property type="match status" value="1"/>
</dbReference>
<dbReference type="FunFam" id="3.10.110.10:FF:000101">
    <property type="entry name" value="Ubiquitin-conjugating enzyme E2 D2"/>
    <property type="match status" value="1"/>
</dbReference>
<keyword evidence="5" id="KW-0547">Nucleotide-binding</keyword>
<reference evidence="9 10" key="1">
    <citation type="journal article" date="2022" name="Nat. Ecol. Evol.">
        <title>A masculinizing supergene underlies an exaggerated male reproductive morph in a spider.</title>
        <authorList>
            <person name="Hendrickx F."/>
            <person name="De Corte Z."/>
            <person name="Sonet G."/>
            <person name="Van Belleghem S.M."/>
            <person name="Kostlbacher S."/>
            <person name="Vangestel C."/>
        </authorList>
    </citation>
    <scope>NUCLEOTIDE SEQUENCE [LARGE SCALE GENOMIC DNA]</scope>
    <source>
        <strain evidence="9">W744_W776</strain>
    </source>
</reference>
<evidence type="ECO:0000313" key="9">
    <source>
        <dbReference type="EMBL" id="KAG8187291.1"/>
    </source>
</evidence>
<dbReference type="PROSITE" id="PS50127">
    <property type="entry name" value="UBC_2"/>
    <property type="match status" value="1"/>
</dbReference>
<dbReference type="EMBL" id="JAFNEN010000275">
    <property type="protein sequence ID" value="KAG8187291.1"/>
    <property type="molecule type" value="Genomic_DNA"/>
</dbReference>
<dbReference type="InterPro" id="IPR000608">
    <property type="entry name" value="UBC"/>
</dbReference>
<dbReference type="GO" id="GO:0005524">
    <property type="term" value="F:ATP binding"/>
    <property type="evidence" value="ECO:0007669"/>
    <property type="project" value="UniProtKB-KW"/>
</dbReference>
<proteinExistence type="predicted"/>
<dbReference type="InterPro" id="IPR016135">
    <property type="entry name" value="UBQ-conjugating_enzyme/RWD"/>
</dbReference>
<dbReference type="SMART" id="SM00212">
    <property type="entry name" value="UBCc"/>
    <property type="match status" value="1"/>
</dbReference>
<comment type="catalytic activity">
    <reaction evidence="1">
        <text>S-ubiquitinyl-[E1 ubiquitin-activating enzyme]-L-cysteine + [E2 ubiquitin-conjugating enzyme]-L-cysteine = [E1 ubiquitin-activating enzyme]-L-cysteine + S-ubiquitinyl-[E2 ubiquitin-conjugating enzyme]-L-cysteine.</text>
        <dbReference type="EC" id="2.3.2.23"/>
    </reaction>
</comment>
<evidence type="ECO:0000313" key="10">
    <source>
        <dbReference type="Proteomes" id="UP000827092"/>
    </source>
</evidence>
<organism evidence="9 10">
    <name type="scientific">Oedothorax gibbosus</name>
    <dbReference type="NCBI Taxonomy" id="931172"/>
    <lineage>
        <taxon>Eukaryota</taxon>
        <taxon>Metazoa</taxon>
        <taxon>Ecdysozoa</taxon>
        <taxon>Arthropoda</taxon>
        <taxon>Chelicerata</taxon>
        <taxon>Arachnida</taxon>
        <taxon>Araneae</taxon>
        <taxon>Araneomorphae</taxon>
        <taxon>Entelegynae</taxon>
        <taxon>Araneoidea</taxon>
        <taxon>Linyphiidae</taxon>
        <taxon>Erigoninae</taxon>
        <taxon>Oedothorax</taxon>
    </lineage>
</organism>
<evidence type="ECO:0000256" key="7">
    <source>
        <dbReference type="ARBA" id="ARBA00022840"/>
    </source>
</evidence>
<evidence type="ECO:0000256" key="2">
    <source>
        <dbReference type="ARBA" id="ARBA00004906"/>
    </source>
</evidence>
<keyword evidence="4" id="KW-0808">Transferase</keyword>
<name>A0AAV6UVM8_9ARAC</name>
<comment type="caution">
    <text evidence="9">The sequence shown here is derived from an EMBL/GenBank/DDBJ whole genome shotgun (WGS) entry which is preliminary data.</text>
</comment>
<gene>
    <name evidence="9" type="ORF">JTE90_019180</name>
</gene>
<dbReference type="Proteomes" id="UP000827092">
    <property type="component" value="Unassembled WGS sequence"/>
</dbReference>
<evidence type="ECO:0000256" key="4">
    <source>
        <dbReference type="ARBA" id="ARBA00022679"/>
    </source>
</evidence>
<dbReference type="EC" id="2.3.2.23" evidence="3"/>
<dbReference type="GO" id="GO:0006511">
    <property type="term" value="P:ubiquitin-dependent protein catabolic process"/>
    <property type="evidence" value="ECO:0007669"/>
    <property type="project" value="UniProtKB-ARBA"/>
</dbReference>
<dbReference type="Pfam" id="PF00179">
    <property type="entry name" value="UQ_con"/>
    <property type="match status" value="1"/>
</dbReference>
<protein>
    <recommendedName>
        <fullName evidence="3">E2 ubiquitin-conjugating enzyme</fullName>
        <ecNumber evidence="3">2.3.2.23</ecNumber>
    </recommendedName>
</protein>
<dbReference type="AlphaFoldDB" id="A0AAV6UVM8"/>
<evidence type="ECO:0000259" key="8">
    <source>
        <dbReference type="PROSITE" id="PS50127"/>
    </source>
</evidence>
<evidence type="ECO:0000256" key="1">
    <source>
        <dbReference type="ARBA" id="ARBA00000485"/>
    </source>
</evidence>
<accession>A0AAV6UVM8</accession>
<sequence>MTKKSTLRRIKLELESIQSDPPDQCTAEPIGDNLFEWNATIPGPPDSPYQGGVFHLHLELPKRYPFDPPVVCFLTKIFHPNISKGEVCLDILGPEWSPAMTISGLLLSISSLLSDPNTDDALDWEAAVMYATERQKYDDKVRRWTRMYAK</sequence>
<keyword evidence="6" id="KW-0833">Ubl conjugation pathway</keyword>
<evidence type="ECO:0000256" key="6">
    <source>
        <dbReference type="ARBA" id="ARBA00022786"/>
    </source>
</evidence>
<comment type="pathway">
    <text evidence="2">Protein modification; protein ubiquitination.</text>
</comment>
<evidence type="ECO:0000256" key="3">
    <source>
        <dbReference type="ARBA" id="ARBA00012486"/>
    </source>
</evidence>
<dbReference type="InterPro" id="IPR050113">
    <property type="entry name" value="Ub_conjugating_enzyme"/>
</dbReference>
<evidence type="ECO:0000256" key="5">
    <source>
        <dbReference type="ARBA" id="ARBA00022741"/>
    </source>
</evidence>
<keyword evidence="7" id="KW-0067">ATP-binding</keyword>
<dbReference type="SUPFAM" id="SSF54495">
    <property type="entry name" value="UBC-like"/>
    <property type="match status" value="1"/>
</dbReference>